<dbReference type="Proteomes" id="UP000198804">
    <property type="component" value="Unassembled WGS sequence"/>
</dbReference>
<dbReference type="OrthoDB" id="9802602at2"/>
<dbReference type="Pfam" id="PF00549">
    <property type="entry name" value="Ligase_CoA"/>
    <property type="match status" value="1"/>
</dbReference>
<dbReference type="GO" id="GO:0004776">
    <property type="term" value="F:succinate-CoA ligase (GDP-forming) activity"/>
    <property type="evidence" value="ECO:0007669"/>
    <property type="project" value="RHEA"/>
</dbReference>
<keyword evidence="2 10" id="KW-0816">Tricarboxylic acid cycle</keyword>
<keyword evidence="6 10" id="KW-0067">ATP-binding</keyword>
<dbReference type="Gene3D" id="3.30.470.20">
    <property type="entry name" value="ATP-grasp fold, B domain"/>
    <property type="match status" value="1"/>
</dbReference>
<evidence type="ECO:0000256" key="2">
    <source>
        <dbReference type="ARBA" id="ARBA00022532"/>
    </source>
</evidence>
<dbReference type="GO" id="GO:0006104">
    <property type="term" value="P:succinyl-CoA metabolic process"/>
    <property type="evidence" value="ECO:0007669"/>
    <property type="project" value="TreeGrafter"/>
</dbReference>
<comment type="function">
    <text evidence="10">Succinyl-CoA synthetase functions in the citric acid cycle (TCA), coupling the hydrolysis of succinyl-CoA to the synthesis of either ATP or GTP and thus represents the only step of substrate-level phosphorylation in the TCA. The beta subunit provides nucleotide specificity of the enzyme and binds the substrate succinate, while the binding sites for coenzyme A and phosphate are found in the alpha subunit.</text>
</comment>
<dbReference type="PROSITE" id="PS50975">
    <property type="entry name" value="ATP_GRASP"/>
    <property type="match status" value="1"/>
</dbReference>
<comment type="catalytic activity">
    <reaction evidence="8">
        <text>(S)-malate + ATP + CoA = (S)-malyl-CoA + ADP + phosphate</text>
        <dbReference type="Rhea" id="RHEA:26193"/>
        <dbReference type="ChEBI" id="CHEBI:15589"/>
        <dbReference type="ChEBI" id="CHEBI:30616"/>
        <dbReference type="ChEBI" id="CHEBI:43474"/>
        <dbReference type="ChEBI" id="CHEBI:57287"/>
        <dbReference type="ChEBI" id="CHEBI:57317"/>
        <dbReference type="ChEBI" id="CHEBI:456216"/>
        <dbReference type="EC" id="6.2.1.9"/>
    </reaction>
</comment>
<evidence type="ECO:0000313" key="13">
    <source>
        <dbReference type="Proteomes" id="UP000198804"/>
    </source>
</evidence>
<dbReference type="GO" id="GO:0005829">
    <property type="term" value="C:cytosol"/>
    <property type="evidence" value="ECO:0007669"/>
    <property type="project" value="TreeGrafter"/>
</dbReference>
<feature type="binding site" evidence="10">
    <location>
        <position position="99"/>
    </location>
    <ligand>
        <name>ATP</name>
        <dbReference type="ChEBI" id="CHEBI:30616"/>
    </ligand>
</feature>
<keyword evidence="5 10" id="KW-0547">Nucleotide-binding</keyword>
<dbReference type="PANTHER" id="PTHR11815">
    <property type="entry name" value="SUCCINYL-COA SYNTHETASE BETA CHAIN"/>
    <property type="match status" value="1"/>
</dbReference>
<dbReference type="GO" id="GO:0050074">
    <property type="term" value="F:malate-CoA ligase activity"/>
    <property type="evidence" value="ECO:0007669"/>
    <property type="project" value="UniProtKB-EC"/>
</dbReference>
<accession>A0A1I4DL78</accession>
<comment type="catalytic activity">
    <reaction evidence="10">
        <text>GTP + succinate + CoA = succinyl-CoA + GDP + phosphate</text>
        <dbReference type="Rhea" id="RHEA:22120"/>
        <dbReference type="ChEBI" id="CHEBI:30031"/>
        <dbReference type="ChEBI" id="CHEBI:37565"/>
        <dbReference type="ChEBI" id="CHEBI:43474"/>
        <dbReference type="ChEBI" id="CHEBI:57287"/>
        <dbReference type="ChEBI" id="CHEBI:57292"/>
        <dbReference type="ChEBI" id="CHEBI:58189"/>
    </reaction>
</comment>
<dbReference type="NCBIfam" id="NF001913">
    <property type="entry name" value="PRK00696.1"/>
    <property type="match status" value="1"/>
</dbReference>
<dbReference type="InterPro" id="IPR011761">
    <property type="entry name" value="ATP-grasp"/>
</dbReference>
<dbReference type="Gene3D" id="3.40.50.261">
    <property type="entry name" value="Succinyl-CoA synthetase domains"/>
    <property type="match status" value="1"/>
</dbReference>
<comment type="pathway">
    <text evidence="9">One-carbon metabolism; formaldehyde assimilation via serine pathway.</text>
</comment>
<keyword evidence="12" id="KW-0418">Kinase</keyword>
<sequence length="390" mass="41928">MDVHEYQAKELLASFGVAVPKGAVAFSPDQAVYAATELGGSFWAVKAQIHAGARGKAGGIKLCRTYNEVRDAARDLLGKRLVTLQTGPDGKPVQRVYVETADPFERELYLGYVLDRKAERVRVIASQRGGMDIEEIAAKEPEALIQVVVEPAVGLQQFQAREIAFQLGLNIKQVSAAVKTIMNAYRAFRDCDGTMLEINPLVVTKDDRVLALDAKMSFDDNALFRRRNIADMHDPSQGDPREAQAAEHNLSYIGLDGEIGCIVNGAGLAMATMDMIKHAGGEPANFLDVGGGASPERVATAFRLVLSDRNVKAILVNIFAGINRCDWVAEGVVKAAKEVKIDVPLVVRLAGTNVEAGKKIIAESGLDLITADTLTDAAKKAVEACNGAKR</sequence>
<dbReference type="GO" id="GO:0016301">
    <property type="term" value="F:kinase activity"/>
    <property type="evidence" value="ECO:0007669"/>
    <property type="project" value="UniProtKB-KW"/>
</dbReference>
<keyword evidence="3 10" id="KW-0436">Ligase</keyword>
<dbReference type="InterPro" id="IPR005811">
    <property type="entry name" value="SUCC_ACL_C"/>
</dbReference>
<comment type="caution">
    <text evidence="10">Lacks conserved residue(s) required for the propagation of feature annotation.</text>
</comment>
<dbReference type="InterPro" id="IPR017866">
    <property type="entry name" value="Succ-CoA_synthase_bsu_CS"/>
</dbReference>
<comment type="catalytic activity">
    <reaction evidence="10">
        <text>succinate + ATP + CoA = succinyl-CoA + ADP + phosphate</text>
        <dbReference type="Rhea" id="RHEA:17661"/>
        <dbReference type="ChEBI" id="CHEBI:30031"/>
        <dbReference type="ChEBI" id="CHEBI:30616"/>
        <dbReference type="ChEBI" id="CHEBI:43474"/>
        <dbReference type="ChEBI" id="CHEBI:57287"/>
        <dbReference type="ChEBI" id="CHEBI:57292"/>
        <dbReference type="ChEBI" id="CHEBI:456216"/>
        <dbReference type="EC" id="6.2.1.5"/>
    </reaction>
</comment>
<evidence type="ECO:0000313" key="12">
    <source>
        <dbReference type="EMBL" id="SFK93679.1"/>
    </source>
</evidence>
<dbReference type="FunFam" id="3.40.50.261:FF:000001">
    <property type="entry name" value="Succinate--CoA ligase [ADP-forming] subunit beta"/>
    <property type="match status" value="1"/>
</dbReference>
<dbReference type="UniPathway" id="UPA00223">
    <property type="reaction ID" value="UER00999"/>
</dbReference>
<dbReference type="AlphaFoldDB" id="A0A1I4DL78"/>
<dbReference type="FunFam" id="3.30.470.20:FF:000002">
    <property type="entry name" value="Succinate--CoA ligase [ADP-forming] subunit beta"/>
    <property type="match status" value="1"/>
</dbReference>
<evidence type="ECO:0000256" key="7">
    <source>
        <dbReference type="ARBA" id="ARBA00022842"/>
    </source>
</evidence>
<evidence type="ECO:0000256" key="10">
    <source>
        <dbReference type="HAMAP-Rule" id="MF_00558"/>
    </source>
</evidence>
<evidence type="ECO:0000256" key="1">
    <source>
        <dbReference type="ARBA" id="ARBA00009182"/>
    </source>
</evidence>
<dbReference type="InterPro" id="IPR005809">
    <property type="entry name" value="Succ_CoA_ligase-like_bsu"/>
</dbReference>
<evidence type="ECO:0000256" key="8">
    <source>
        <dbReference type="ARBA" id="ARBA00052241"/>
    </source>
</evidence>
<gene>
    <name evidence="10" type="primary">sucC</name>
    <name evidence="12" type="ORF">SAMN04488125_10670</name>
</gene>
<reference evidence="13" key="1">
    <citation type="submission" date="2016-10" db="EMBL/GenBank/DDBJ databases">
        <authorList>
            <person name="Varghese N."/>
            <person name="Submissions S."/>
        </authorList>
    </citation>
    <scope>NUCLEOTIDE SEQUENCE [LARGE SCALE GENOMIC DNA]</scope>
    <source>
        <strain evidence="13">CGMCC 1.6474</strain>
    </source>
</reference>
<feature type="binding site" evidence="10">
    <location>
        <position position="264"/>
    </location>
    <ligand>
        <name>substrate</name>
        <note>ligand shared with subunit alpha</note>
    </ligand>
</feature>
<name>A0A1I4DL78_9HYPH</name>
<feature type="binding site" evidence="10">
    <location>
        <position position="107"/>
    </location>
    <ligand>
        <name>ATP</name>
        <dbReference type="ChEBI" id="CHEBI:30616"/>
    </ligand>
</feature>
<dbReference type="PIRSF" id="PIRSF001554">
    <property type="entry name" value="SucCS_beta"/>
    <property type="match status" value="1"/>
</dbReference>
<dbReference type="GO" id="GO:0005524">
    <property type="term" value="F:ATP binding"/>
    <property type="evidence" value="ECO:0007669"/>
    <property type="project" value="UniProtKB-UniRule"/>
</dbReference>
<comment type="subunit">
    <text evidence="10">Heterotetramer of two alpha and two beta subunits.</text>
</comment>
<dbReference type="RefSeq" id="WP_091944712.1">
    <property type="nucleotide sequence ID" value="NZ_FOSV01000006.1"/>
</dbReference>
<keyword evidence="7 10" id="KW-0460">Magnesium</keyword>
<dbReference type="EMBL" id="FOSV01000006">
    <property type="protein sequence ID" value="SFK93679.1"/>
    <property type="molecule type" value="Genomic_DNA"/>
</dbReference>
<protein>
    <recommendedName>
        <fullName evidence="10">Succinate--CoA ligase [ADP-forming] subunit beta</fullName>
        <ecNumber evidence="10">6.2.1.5</ecNumber>
    </recommendedName>
    <alternativeName>
        <fullName evidence="10">Succinyl-CoA synthetase subunit beta</fullName>
        <shortName evidence="10">SCS-beta</shortName>
    </alternativeName>
</protein>
<dbReference type="Gene3D" id="3.30.1490.20">
    <property type="entry name" value="ATP-grasp fold, A domain"/>
    <property type="match status" value="1"/>
</dbReference>
<dbReference type="GO" id="GO:0004775">
    <property type="term" value="F:succinate-CoA ligase (ADP-forming) activity"/>
    <property type="evidence" value="ECO:0007669"/>
    <property type="project" value="UniProtKB-UniRule"/>
</dbReference>
<dbReference type="GO" id="GO:0042709">
    <property type="term" value="C:succinate-CoA ligase complex"/>
    <property type="evidence" value="ECO:0007669"/>
    <property type="project" value="TreeGrafter"/>
</dbReference>
<comment type="cofactor">
    <cofactor evidence="10">
        <name>Mg(2+)</name>
        <dbReference type="ChEBI" id="CHEBI:18420"/>
    </cofactor>
    <text evidence="10">Binds 1 Mg(2+) ion per subunit.</text>
</comment>
<dbReference type="GO" id="GO:0000287">
    <property type="term" value="F:magnesium ion binding"/>
    <property type="evidence" value="ECO:0007669"/>
    <property type="project" value="UniProtKB-UniRule"/>
</dbReference>
<evidence type="ECO:0000256" key="5">
    <source>
        <dbReference type="ARBA" id="ARBA00022741"/>
    </source>
</evidence>
<feature type="binding site" evidence="10">
    <location>
        <position position="199"/>
    </location>
    <ligand>
        <name>Mg(2+)</name>
        <dbReference type="ChEBI" id="CHEBI:18420"/>
    </ligand>
</feature>
<evidence type="ECO:0000256" key="9">
    <source>
        <dbReference type="ARBA" id="ARBA00060690"/>
    </source>
</evidence>
<dbReference type="Pfam" id="PF08442">
    <property type="entry name" value="ATP-grasp_2"/>
    <property type="match status" value="1"/>
</dbReference>
<dbReference type="GO" id="GO:0006099">
    <property type="term" value="P:tricarboxylic acid cycle"/>
    <property type="evidence" value="ECO:0007669"/>
    <property type="project" value="UniProtKB-UniRule"/>
</dbReference>
<dbReference type="STRING" id="414703.SAMN04488125_10670"/>
<dbReference type="EC" id="6.2.1.5" evidence="10"/>
<dbReference type="PROSITE" id="PS01217">
    <property type="entry name" value="SUCCINYL_COA_LIG_3"/>
    <property type="match status" value="1"/>
</dbReference>
<organism evidence="12 13">
    <name type="scientific">Methylorubrum salsuginis</name>
    <dbReference type="NCBI Taxonomy" id="414703"/>
    <lineage>
        <taxon>Bacteria</taxon>
        <taxon>Pseudomonadati</taxon>
        <taxon>Pseudomonadota</taxon>
        <taxon>Alphaproteobacteria</taxon>
        <taxon>Hyphomicrobiales</taxon>
        <taxon>Methylobacteriaceae</taxon>
        <taxon>Methylorubrum</taxon>
    </lineage>
</organism>
<dbReference type="SUPFAM" id="SSF52210">
    <property type="entry name" value="Succinyl-CoA synthetase domains"/>
    <property type="match status" value="1"/>
</dbReference>
<dbReference type="NCBIfam" id="TIGR01016">
    <property type="entry name" value="sucCoAbeta"/>
    <property type="match status" value="1"/>
</dbReference>
<proteinExistence type="inferred from homology"/>
<dbReference type="PANTHER" id="PTHR11815:SF10">
    <property type="entry name" value="SUCCINATE--COA LIGASE [GDP-FORMING] SUBUNIT BETA, MITOCHONDRIAL"/>
    <property type="match status" value="1"/>
</dbReference>
<feature type="binding site" evidence="10">
    <location>
        <position position="213"/>
    </location>
    <ligand>
        <name>Mg(2+)</name>
        <dbReference type="ChEBI" id="CHEBI:18420"/>
    </ligand>
</feature>
<evidence type="ECO:0000256" key="6">
    <source>
        <dbReference type="ARBA" id="ARBA00022840"/>
    </source>
</evidence>
<feature type="binding site" evidence="10">
    <location>
        <position position="102"/>
    </location>
    <ligand>
        <name>ATP</name>
        <dbReference type="ChEBI" id="CHEBI:30616"/>
    </ligand>
</feature>
<dbReference type="SUPFAM" id="SSF56059">
    <property type="entry name" value="Glutathione synthetase ATP-binding domain-like"/>
    <property type="match status" value="1"/>
</dbReference>
<feature type="binding site" evidence="10">
    <location>
        <position position="46"/>
    </location>
    <ligand>
        <name>ATP</name>
        <dbReference type="ChEBI" id="CHEBI:30616"/>
    </ligand>
</feature>
<dbReference type="InterPro" id="IPR013650">
    <property type="entry name" value="ATP-grasp_succ-CoA_synth-type"/>
</dbReference>
<feature type="domain" description="ATP-grasp" evidence="11">
    <location>
        <begin position="9"/>
        <end position="229"/>
    </location>
</feature>
<evidence type="ECO:0000259" key="11">
    <source>
        <dbReference type="PROSITE" id="PS50975"/>
    </source>
</evidence>
<dbReference type="InterPro" id="IPR013815">
    <property type="entry name" value="ATP_grasp_subdomain_1"/>
</dbReference>
<keyword evidence="4 10" id="KW-0479">Metal-binding</keyword>
<keyword evidence="12" id="KW-0808">Transferase</keyword>
<evidence type="ECO:0000256" key="3">
    <source>
        <dbReference type="ARBA" id="ARBA00022598"/>
    </source>
</evidence>
<dbReference type="FunFam" id="3.30.1490.20:FF:000002">
    <property type="entry name" value="Succinate--CoA ligase [ADP-forming] subunit beta"/>
    <property type="match status" value="1"/>
</dbReference>
<comment type="pathway">
    <text evidence="10">Carbohydrate metabolism; tricarboxylic acid cycle; succinate from succinyl-CoA (ligase route): step 1/1.</text>
</comment>
<keyword evidence="13" id="KW-1185">Reference proteome</keyword>
<evidence type="ECO:0000256" key="4">
    <source>
        <dbReference type="ARBA" id="ARBA00022723"/>
    </source>
</evidence>
<dbReference type="NCBIfam" id="NF010647">
    <property type="entry name" value="PRK14046.1"/>
    <property type="match status" value="1"/>
</dbReference>
<dbReference type="HAMAP" id="MF_00558">
    <property type="entry name" value="Succ_CoA_beta"/>
    <property type="match status" value="1"/>
</dbReference>
<comment type="similarity">
    <text evidence="1 10">Belongs to the succinate/malate CoA ligase beta subunit family.</text>
</comment>
<dbReference type="InterPro" id="IPR016102">
    <property type="entry name" value="Succinyl-CoA_synth-like"/>
</dbReference>